<feature type="region of interest" description="Disordered" evidence="5">
    <location>
        <begin position="424"/>
        <end position="447"/>
    </location>
</feature>
<evidence type="ECO:0000256" key="4">
    <source>
        <dbReference type="SAM" id="Coils"/>
    </source>
</evidence>
<dbReference type="InterPro" id="IPR001680">
    <property type="entry name" value="WD40_rpt"/>
</dbReference>
<dbReference type="RefSeq" id="XP_070862948.1">
    <property type="nucleotide sequence ID" value="XM_071005253.1"/>
</dbReference>
<dbReference type="Proteomes" id="UP001610728">
    <property type="component" value="Unassembled WGS sequence"/>
</dbReference>
<dbReference type="CDD" id="cd06891">
    <property type="entry name" value="PX_Vps17p"/>
    <property type="match status" value="1"/>
</dbReference>
<dbReference type="InterPro" id="IPR015943">
    <property type="entry name" value="WD40/YVTN_repeat-like_dom_sf"/>
</dbReference>
<feature type="region of interest" description="Disordered" evidence="5">
    <location>
        <begin position="772"/>
        <end position="837"/>
    </location>
</feature>
<dbReference type="InterPro" id="IPR019775">
    <property type="entry name" value="WD40_repeat_CS"/>
</dbReference>
<gene>
    <name evidence="8" type="ORF">HOO65_011126</name>
</gene>
<dbReference type="InterPro" id="IPR037907">
    <property type="entry name" value="Vps17_PX"/>
</dbReference>
<evidence type="ECO:0000256" key="1">
    <source>
        <dbReference type="ARBA" id="ARBA00022574"/>
    </source>
</evidence>
<dbReference type="InterPro" id="IPR001683">
    <property type="entry name" value="PX_dom"/>
</dbReference>
<dbReference type="Gene3D" id="6.10.280.220">
    <property type="match status" value="1"/>
</dbReference>
<feature type="compositionally biased region" description="Acidic residues" evidence="5">
    <location>
        <begin position="429"/>
        <end position="445"/>
    </location>
</feature>
<feature type="domain" description="Sorting nexin/Vps5-like C-terminal" evidence="7">
    <location>
        <begin position="1004"/>
        <end position="1188"/>
    </location>
</feature>
<dbReference type="Pfam" id="PF09325">
    <property type="entry name" value="Vps5"/>
    <property type="match status" value="1"/>
</dbReference>
<feature type="region of interest" description="Disordered" evidence="5">
    <location>
        <begin position="673"/>
        <end position="714"/>
    </location>
</feature>
<keyword evidence="1 3" id="KW-0853">WD repeat</keyword>
<dbReference type="InterPro" id="IPR036871">
    <property type="entry name" value="PX_dom_sf"/>
</dbReference>
<feature type="repeat" description="WD" evidence="3">
    <location>
        <begin position="459"/>
        <end position="498"/>
    </location>
</feature>
<dbReference type="CDD" id="cd22881">
    <property type="entry name" value="Mdv1_N"/>
    <property type="match status" value="1"/>
</dbReference>
<evidence type="ECO:0000313" key="8">
    <source>
        <dbReference type="EMBL" id="KAL2891768.1"/>
    </source>
</evidence>
<feature type="compositionally biased region" description="Polar residues" evidence="5">
    <location>
        <begin position="698"/>
        <end position="713"/>
    </location>
</feature>
<dbReference type="Gene3D" id="3.30.1520.10">
    <property type="entry name" value="Phox-like domain"/>
    <property type="match status" value="1"/>
</dbReference>
<feature type="compositionally biased region" description="Low complexity" evidence="5">
    <location>
        <begin position="1299"/>
        <end position="1308"/>
    </location>
</feature>
<dbReference type="InterPro" id="IPR027267">
    <property type="entry name" value="AH/BAR_dom_sf"/>
</dbReference>
<dbReference type="PROSITE" id="PS00678">
    <property type="entry name" value="WD_REPEATS_1"/>
    <property type="match status" value="3"/>
</dbReference>
<feature type="region of interest" description="Disordered" evidence="5">
    <location>
        <begin position="140"/>
        <end position="162"/>
    </location>
</feature>
<feature type="repeat" description="WD" evidence="3">
    <location>
        <begin position="383"/>
        <end position="415"/>
    </location>
</feature>
<feature type="region of interest" description="Disordered" evidence="5">
    <location>
        <begin position="1198"/>
        <end position="1350"/>
    </location>
</feature>
<feature type="compositionally biased region" description="Basic and acidic residues" evidence="5">
    <location>
        <begin position="1337"/>
        <end position="1350"/>
    </location>
</feature>
<name>A0ABR4MU10_9PEZI</name>
<dbReference type="Gene3D" id="2.130.10.10">
    <property type="entry name" value="YVTN repeat-like/Quinoprotein amine dehydrogenase"/>
    <property type="match status" value="2"/>
</dbReference>
<dbReference type="InterPro" id="IPR015404">
    <property type="entry name" value="Vps5_C"/>
</dbReference>
<dbReference type="CDD" id="cd00200">
    <property type="entry name" value="WD40"/>
    <property type="match status" value="1"/>
</dbReference>
<organism evidence="8 9">
    <name type="scientific">Ceratocystis lukuohia</name>
    <dbReference type="NCBI Taxonomy" id="2019550"/>
    <lineage>
        <taxon>Eukaryota</taxon>
        <taxon>Fungi</taxon>
        <taxon>Dikarya</taxon>
        <taxon>Ascomycota</taxon>
        <taxon>Pezizomycotina</taxon>
        <taxon>Sordariomycetes</taxon>
        <taxon>Hypocreomycetidae</taxon>
        <taxon>Microascales</taxon>
        <taxon>Ceratocystidaceae</taxon>
        <taxon>Ceratocystis</taxon>
    </lineage>
</organism>
<dbReference type="Pfam" id="PF00787">
    <property type="entry name" value="PX"/>
    <property type="match status" value="1"/>
</dbReference>
<accession>A0ABR4MU10</accession>
<dbReference type="GeneID" id="98115372"/>
<feature type="domain" description="PX" evidence="6">
    <location>
        <begin position="868"/>
        <end position="948"/>
    </location>
</feature>
<dbReference type="PROSITE" id="PS50082">
    <property type="entry name" value="WD_REPEATS_2"/>
    <property type="match status" value="5"/>
</dbReference>
<dbReference type="InterPro" id="IPR020472">
    <property type="entry name" value="WD40_PAC1"/>
</dbReference>
<dbReference type="PANTHER" id="PTHR47433">
    <property type="entry name" value="VACUOLAR PROTEIN SORTING-ASSOCIATED PROTEIN 17"/>
    <property type="match status" value="1"/>
</dbReference>
<feature type="compositionally biased region" description="Low complexity" evidence="5">
    <location>
        <begin position="818"/>
        <end position="836"/>
    </location>
</feature>
<proteinExistence type="predicted"/>
<evidence type="ECO:0000256" key="5">
    <source>
        <dbReference type="SAM" id="MobiDB-lite"/>
    </source>
</evidence>
<evidence type="ECO:0000256" key="2">
    <source>
        <dbReference type="ARBA" id="ARBA00022737"/>
    </source>
</evidence>
<dbReference type="InterPro" id="IPR036322">
    <property type="entry name" value="WD40_repeat_dom_sf"/>
</dbReference>
<evidence type="ECO:0000259" key="7">
    <source>
        <dbReference type="Pfam" id="PF09325"/>
    </source>
</evidence>
<dbReference type="PROSITE" id="PS50294">
    <property type="entry name" value="WD_REPEATS_REGION"/>
    <property type="match status" value="4"/>
</dbReference>
<dbReference type="Gene3D" id="1.20.1270.60">
    <property type="entry name" value="Arfaptin homology (AH) domain/BAR domain"/>
    <property type="match status" value="1"/>
</dbReference>
<keyword evidence="9" id="KW-1185">Reference proteome</keyword>
<feature type="compositionally biased region" description="Low complexity" evidence="5">
    <location>
        <begin position="303"/>
        <end position="312"/>
    </location>
</feature>
<comment type="caution">
    <text evidence="8">The sequence shown here is derived from an EMBL/GenBank/DDBJ whole genome shotgun (WGS) entry which is preliminary data.</text>
</comment>
<evidence type="ECO:0000256" key="3">
    <source>
        <dbReference type="PROSITE-ProRule" id="PRU00221"/>
    </source>
</evidence>
<keyword evidence="2" id="KW-0677">Repeat</keyword>
<protein>
    <submittedName>
        <fullName evidence="8">Mitochondrial division protein 1</fullName>
    </submittedName>
</protein>
<feature type="coiled-coil region" evidence="4">
    <location>
        <begin position="226"/>
        <end position="253"/>
    </location>
</feature>
<dbReference type="InterPro" id="IPR053055">
    <property type="entry name" value="VPS17"/>
</dbReference>
<feature type="compositionally biased region" description="Gly residues" evidence="5">
    <location>
        <begin position="1249"/>
        <end position="1263"/>
    </location>
</feature>
<dbReference type="SUPFAM" id="SSF50978">
    <property type="entry name" value="WD40 repeat-like"/>
    <property type="match status" value="1"/>
</dbReference>
<dbReference type="PANTHER" id="PTHR47433:SF1">
    <property type="entry name" value="VACUOLAR PROTEIN SORTING-ASSOCIATED PROTEIN 17"/>
    <property type="match status" value="1"/>
</dbReference>
<dbReference type="PRINTS" id="PR00320">
    <property type="entry name" value="GPROTEINBRPT"/>
</dbReference>
<feature type="repeat" description="WD" evidence="3">
    <location>
        <begin position="341"/>
        <end position="382"/>
    </location>
</feature>
<evidence type="ECO:0000259" key="6">
    <source>
        <dbReference type="Pfam" id="PF00787"/>
    </source>
</evidence>
<dbReference type="SMART" id="SM00320">
    <property type="entry name" value="WD40"/>
    <property type="match status" value="6"/>
</dbReference>
<keyword evidence="4" id="KW-0175">Coiled coil</keyword>
<feature type="repeat" description="WD" evidence="3">
    <location>
        <begin position="542"/>
        <end position="564"/>
    </location>
</feature>
<feature type="region of interest" description="Disordered" evidence="5">
    <location>
        <begin position="267"/>
        <end position="320"/>
    </location>
</feature>
<reference evidence="8 9" key="1">
    <citation type="submission" date="2020-05" db="EMBL/GenBank/DDBJ databases">
        <title>Ceratocystis lukuohia genome.</title>
        <authorList>
            <person name="Harrington T.C."/>
            <person name="Kim K."/>
            <person name="Mayers C.G."/>
        </authorList>
    </citation>
    <scope>NUCLEOTIDE SEQUENCE [LARGE SCALE GENOMIC DNA]</scope>
    <source>
        <strain evidence="8 9">C4212</strain>
    </source>
</reference>
<dbReference type="EMBL" id="JABSNW010000001">
    <property type="protein sequence ID" value="KAL2891768.1"/>
    <property type="molecule type" value="Genomic_DNA"/>
</dbReference>
<evidence type="ECO:0000313" key="9">
    <source>
        <dbReference type="Proteomes" id="UP001610728"/>
    </source>
</evidence>
<dbReference type="SUPFAM" id="SSF64268">
    <property type="entry name" value="PX domain"/>
    <property type="match status" value="1"/>
</dbReference>
<dbReference type="Pfam" id="PF00400">
    <property type="entry name" value="WD40"/>
    <property type="match status" value="4"/>
</dbReference>
<feature type="repeat" description="WD" evidence="3">
    <location>
        <begin position="565"/>
        <end position="604"/>
    </location>
</feature>
<sequence length="1350" mass="147313">MSESPFNGFSDEVAEDDAPLISTRGLESFGRKVSTTASHIMAANLSGVGTGESGSGVNSHYHLAMTQVHKQLTKPSIQRGVFALARTTPTDMVRSKFSRREIQHRALTTLSDEMLRNIPKIDNNTYSLFQGFQASHPEMAEDENNKTGSGSGANRLSRKGRLERSRKLLRDAEDSGDPYSPQTLIAMKRDKASLTHDFEMLGVRKNMATCEIREIDNKISNLAGMRRILMERLASLEQDEALLEHDIMDIEARIHVTEGLIEQDALKRANSPTRSERDLVGSDDESLSSGFMSKSVYDKLPHPHSSAASTTSRSKKPRTIRRKSMPVLHEYFETGSNIKEFRAHQDTITALDFDTPFGLMVTSALDDSLKVWDLNAGRCIGILDGHTASVRTLQIEDNILATGSVDATIRLWDMSKAHYDPQGSQFGRDEDDGIAFENPDDEPVDPPEGSMADCPLYTLESHVDEITALHFRGDVLVSGSADKTIRHWDLEKGRCVQTLDVMWAAAQASATLGSDNGWIQTGRAMTPSADFVGALQVFESALACGTADGMVRLWDLRSGQVHRSLMGHTGAVTCLQFDDVYLVTGSMDRSIRIWDLRTGAIHDAFAYDNPITSMMFDTRRIVSAAGEDVVKVYDKVEGRQWDCGAGVTAAEEGKSPAIIERINDTLFVSPAMDYTPPLHDPDNPVDSSPWGTADPAPGTSSPWATTADDSPQAATGGFSAVAAIEDEGMFGYDPTHASAASNVVGGGFSDAEDTGGFREHVLDVDQQTVVASEAPDKTSSAAVPAPDVPPATPVKSQEQQRAAAEGSTKLGSSATGGQTTVQQQQQQQPQTQQQQQFRLTAKITGLERPGKKDPILRFDVYTNLTRYRTTQYRDVRRLHSEFVKLAEHLISANPEALVPAVPPACTSAGAGTSEDEARVKALMQRWFNVVCSNDVLMRDDEMVLFVESDFGYSPMVRIKQPATGVRRKILKQFAPPPDDTPELSYARPAVKLFYLGTMDAGHKVDKLVRARRGLGLAESDFGVKIGAMHVQEPHQGLANAYRKFGKIVQTVGDCHAAQATAEATTLGDPFQYHSQDSFIVKETLTNRQILIREFLQAQEQTRSRLAAADRLKASSSVRREKVDEAIASLDEARALETHLFQKTTRVTRNLVHEQRKWITRSAADLRLSVREFTLREIEAERRILAMLESVRPDIRAIDSSGGLSRLGREAHPPVRRAGPAPSQGPKGDAWSGIPRRSDPTMRSISGSFAGPGAGVGVVGGVTPGSGPEEDGVDSGVGAHGGVTSALLGGEDDDNRLDARNAASRLAASKTEQRPNWITTNRRLLRTKRGMRGSAGRNEGDETRIQDEDVA</sequence>